<name>A0A7S0N3L2_9CRYP</name>
<gene>
    <name evidence="3" type="ORF">CCUR1050_LOCUS31148</name>
</gene>
<sequence>MKTSFQYSRCSLNGTEVDAGADTSSEDVGERPKNRIVYADVRAHRKIVAYEQGLPKVSGRILISCVALAALSPLLLVGPSCGKYMRKIPSIPPVRWTWTQSLVRPDPHLIASNQQRLAFANSNHQNKLSATDESNLIIEERDMAIAPRSIWTFGPFVMSVGILVSVLLKLFCAPYFAKYFTDFLRALLHSQLQDDDSLRRASAVPGAPPTASVAATTTTPVPAAPAAGVCSQPRPSSSPRRSPKWPCSLDLPETNSRGSGGRPQPPMPAGPGSHAGGADAEERSARRVTFSDSEQGGPADHEPPHGAAGSAEAFEGSGLHPALRRAAESNSTFGKALRHEISKHSPTDEGGGSAAFAGADQATTLV</sequence>
<evidence type="ECO:0000256" key="1">
    <source>
        <dbReference type="SAM" id="MobiDB-lite"/>
    </source>
</evidence>
<feature type="compositionally biased region" description="Low complexity" evidence="1">
    <location>
        <begin position="306"/>
        <end position="318"/>
    </location>
</feature>
<keyword evidence="2" id="KW-0812">Transmembrane</keyword>
<feature type="transmembrane region" description="Helical" evidence="2">
    <location>
        <begin position="57"/>
        <end position="77"/>
    </location>
</feature>
<evidence type="ECO:0000313" key="3">
    <source>
        <dbReference type="EMBL" id="CAD8659187.1"/>
    </source>
</evidence>
<feature type="region of interest" description="Disordered" evidence="1">
    <location>
        <begin position="221"/>
        <end position="366"/>
    </location>
</feature>
<dbReference type="AlphaFoldDB" id="A0A7S0N3L2"/>
<proteinExistence type="predicted"/>
<protein>
    <submittedName>
        <fullName evidence="3">Uncharacterized protein</fullName>
    </submittedName>
</protein>
<reference evidence="3" key="1">
    <citation type="submission" date="2021-01" db="EMBL/GenBank/DDBJ databases">
        <authorList>
            <person name="Corre E."/>
            <person name="Pelletier E."/>
            <person name="Niang G."/>
            <person name="Scheremetjew M."/>
            <person name="Finn R."/>
            <person name="Kale V."/>
            <person name="Holt S."/>
            <person name="Cochrane G."/>
            <person name="Meng A."/>
            <person name="Brown T."/>
            <person name="Cohen L."/>
        </authorList>
    </citation>
    <scope>NUCLEOTIDE SEQUENCE</scope>
    <source>
        <strain evidence="3">CCAP979/52</strain>
    </source>
</reference>
<feature type="transmembrane region" description="Helical" evidence="2">
    <location>
        <begin position="150"/>
        <end position="171"/>
    </location>
</feature>
<keyword evidence="2" id="KW-0472">Membrane</keyword>
<keyword evidence="2" id="KW-1133">Transmembrane helix</keyword>
<feature type="compositionally biased region" description="Basic and acidic residues" evidence="1">
    <location>
        <begin position="337"/>
        <end position="347"/>
    </location>
</feature>
<evidence type="ECO:0000256" key="2">
    <source>
        <dbReference type="SAM" id="Phobius"/>
    </source>
</evidence>
<dbReference type="EMBL" id="HBEZ01056667">
    <property type="protein sequence ID" value="CAD8659187.1"/>
    <property type="molecule type" value="Transcribed_RNA"/>
</dbReference>
<organism evidence="3">
    <name type="scientific">Cryptomonas curvata</name>
    <dbReference type="NCBI Taxonomy" id="233186"/>
    <lineage>
        <taxon>Eukaryota</taxon>
        <taxon>Cryptophyceae</taxon>
        <taxon>Cryptomonadales</taxon>
        <taxon>Cryptomonadaceae</taxon>
        <taxon>Cryptomonas</taxon>
    </lineage>
</organism>
<accession>A0A7S0N3L2</accession>
<feature type="compositionally biased region" description="Low complexity" evidence="1">
    <location>
        <begin position="221"/>
        <end position="240"/>
    </location>
</feature>